<dbReference type="AlphaFoldDB" id="A0A4Y7SAL3"/>
<name>A0A4Y7SAL3_COPMI</name>
<evidence type="ECO:0000313" key="2">
    <source>
        <dbReference type="Proteomes" id="UP000298030"/>
    </source>
</evidence>
<reference evidence="1 2" key="1">
    <citation type="journal article" date="2019" name="Nat. Ecol. Evol.">
        <title>Megaphylogeny resolves global patterns of mushroom evolution.</title>
        <authorList>
            <person name="Varga T."/>
            <person name="Krizsan K."/>
            <person name="Foldi C."/>
            <person name="Dima B."/>
            <person name="Sanchez-Garcia M."/>
            <person name="Sanchez-Ramirez S."/>
            <person name="Szollosi G.J."/>
            <person name="Szarkandi J.G."/>
            <person name="Papp V."/>
            <person name="Albert L."/>
            <person name="Andreopoulos W."/>
            <person name="Angelini C."/>
            <person name="Antonin V."/>
            <person name="Barry K.W."/>
            <person name="Bougher N.L."/>
            <person name="Buchanan P."/>
            <person name="Buyck B."/>
            <person name="Bense V."/>
            <person name="Catcheside P."/>
            <person name="Chovatia M."/>
            <person name="Cooper J."/>
            <person name="Damon W."/>
            <person name="Desjardin D."/>
            <person name="Finy P."/>
            <person name="Geml J."/>
            <person name="Haridas S."/>
            <person name="Hughes K."/>
            <person name="Justo A."/>
            <person name="Karasinski D."/>
            <person name="Kautmanova I."/>
            <person name="Kiss B."/>
            <person name="Kocsube S."/>
            <person name="Kotiranta H."/>
            <person name="LaButti K.M."/>
            <person name="Lechner B.E."/>
            <person name="Liimatainen K."/>
            <person name="Lipzen A."/>
            <person name="Lukacs Z."/>
            <person name="Mihaltcheva S."/>
            <person name="Morgado L.N."/>
            <person name="Niskanen T."/>
            <person name="Noordeloos M.E."/>
            <person name="Ohm R.A."/>
            <person name="Ortiz-Santana B."/>
            <person name="Ovrebo C."/>
            <person name="Racz N."/>
            <person name="Riley R."/>
            <person name="Savchenko A."/>
            <person name="Shiryaev A."/>
            <person name="Soop K."/>
            <person name="Spirin V."/>
            <person name="Szebenyi C."/>
            <person name="Tomsovsky M."/>
            <person name="Tulloss R.E."/>
            <person name="Uehling J."/>
            <person name="Grigoriev I.V."/>
            <person name="Vagvolgyi C."/>
            <person name="Papp T."/>
            <person name="Martin F.M."/>
            <person name="Miettinen O."/>
            <person name="Hibbett D.S."/>
            <person name="Nagy L.G."/>
        </authorList>
    </citation>
    <scope>NUCLEOTIDE SEQUENCE [LARGE SCALE GENOMIC DNA]</scope>
    <source>
        <strain evidence="1 2">FP101781</strain>
    </source>
</reference>
<gene>
    <name evidence="1" type="ORF">FA13DRAFT_1648570</name>
</gene>
<keyword evidence="2" id="KW-1185">Reference proteome</keyword>
<sequence>WLKPLPDEVVETKVPEAYSHLMTFIGGGRARIGFKFSELEMSTFLCFCTCSRVLVRPLEFVLQCIFFGMYNK</sequence>
<comment type="caution">
    <text evidence="1">The sequence shown here is derived from an EMBL/GenBank/DDBJ whole genome shotgun (WGS) entry which is preliminary data.</text>
</comment>
<evidence type="ECO:0000313" key="1">
    <source>
        <dbReference type="EMBL" id="TEB18509.1"/>
    </source>
</evidence>
<dbReference type="OrthoDB" id="1470350at2759"/>
<dbReference type="Proteomes" id="UP000298030">
    <property type="component" value="Unassembled WGS sequence"/>
</dbReference>
<feature type="non-terminal residue" evidence="1">
    <location>
        <position position="1"/>
    </location>
</feature>
<proteinExistence type="predicted"/>
<dbReference type="EMBL" id="QPFP01000246">
    <property type="protein sequence ID" value="TEB18509.1"/>
    <property type="molecule type" value="Genomic_DNA"/>
</dbReference>
<accession>A0A4Y7SAL3</accession>
<organism evidence="1 2">
    <name type="scientific">Coprinellus micaceus</name>
    <name type="common">Glistening ink-cap mushroom</name>
    <name type="synonym">Coprinus micaceus</name>
    <dbReference type="NCBI Taxonomy" id="71717"/>
    <lineage>
        <taxon>Eukaryota</taxon>
        <taxon>Fungi</taxon>
        <taxon>Dikarya</taxon>
        <taxon>Basidiomycota</taxon>
        <taxon>Agaricomycotina</taxon>
        <taxon>Agaricomycetes</taxon>
        <taxon>Agaricomycetidae</taxon>
        <taxon>Agaricales</taxon>
        <taxon>Agaricineae</taxon>
        <taxon>Psathyrellaceae</taxon>
        <taxon>Coprinellus</taxon>
    </lineage>
</organism>
<protein>
    <submittedName>
        <fullName evidence="1">Uncharacterized protein</fullName>
    </submittedName>
</protein>